<dbReference type="GO" id="GO:0005198">
    <property type="term" value="F:structural molecule activity"/>
    <property type="evidence" value="ECO:0007669"/>
    <property type="project" value="InterPro"/>
</dbReference>
<gene>
    <name evidence="1" type="ORF">SAMN05216553_101721</name>
</gene>
<dbReference type="EMBL" id="FNCC01000001">
    <property type="protein sequence ID" value="SDF45600.1"/>
    <property type="molecule type" value="Genomic_DNA"/>
</dbReference>
<dbReference type="OrthoDB" id="9799891at2"/>
<dbReference type="InterPro" id="IPR011747">
    <property type="entry name" value="CHP02241"/>
</dbReference>
<sequence>MSDLGARPVMGMSMRFNVTVGGVSLGDWASCAGLKVMAKLHKAHDPGQYGYQRIMFADVDYQAIKLKRAIDSSSAQVLSWLRGKWSPYGQPGALHPAVSGFLGDDATIQLLDSEWRVVTSWELRNVYPVSWTGPDLDADKAGVAKETLELAHEGFL</sequence>
<dbReference type="STRING" id="200378.SAMN05216553_101721"/>
<dbReference type="Proteomes" id="UP000199623">
    <property type="component" value="Unassembled WGS sequence"/>
</dbReference>
<reference evidence="2" key="1">
    <citation type="submission" date="2016-10" db="EMBL/GenBank/DDBJ databases">
        <authorList>
            <person name="Varghese N."/>
            <person name="Submissions S."/>
        </authorList>
    </citation>
    <scope>NUCLEOTIDE SEQUENCE [LARGE SCALE GENOMIC DNA]</scope>
    <source>
        <strain evidence="2">CGMCC 4.3506</strain>
    </source>
</reference>
<dbReference type="RefSeq" id="WP_090045481.1">
    <property type="nucleotide sequence ID" value="NZ_FNCC01000001.1"/>
</dbReference>
<dbReference type="PANTHER" id="PTHR38009">
    <property type="entry name" value="CONSERVED HYPOTHETICAL PHAGE TAIL PROTEIN"/>
    <property type="match status" value="1"/>
</dbReference>
<proteinExistence type="predicted"/>
<protein>
    <submittedName>
        <fullName evidence="1">Conserved hypothetical phage tail region protein</fullName>
    </submittedName>
</protein>
<name>A0A1G7L977_9PSEU</name>
<dbReference type="InterPro" id="IPR010667">
    <property type="entry name" value="Phage_T4_Gp19"/>
</dbReference>
<organism evidence="1 2">
    <name type="scientific">Lentzea fradiae</name>
    <dbReference type="NCBI Taxonomy" id="200378"/>
    <lineage>
        <taxon>Bacteria</taxon>
        <taxon>Bacillati</taxon>
        <taxon>Actinomycetota</taxon>
        <taxon>Actinomycetes</taxon>
        <taxon>Pseudonocardiales</taxon>
        <taxon>Pseudonocardiaceae</taxon>
        <taxon>Lentzea</taxon>
    </lineage>
</organism>
<evidence type="ECO:0000313" key="1">
    <source>
        <dbReference type="EMBL" id="SDF45600.1"/>
    </source>
</evidence>
<dbReference type="PANTHER" id="PTHR38009:SF1">
    <property type="entry name" value="CONSERVED HYPOTHETICAL PHAGE TAIL PROTEIN"/>
    <property type="match status" value="1"/>
</dbReference>
<dbReference type="AlphaFoldDB" id="A0A1G7L977"/>
<dbReference type="NCBIfam" id="TIGR02241">
    <property type="entry name" value="conserved hypothetical phage tail region protein"/>
    <property type="match status" value="1"/>
</dbReference>
<evidence type="ECO:0000313" key="2">
    <source>
        <dbReference type="Proteomes" id="UP000199623"/>
    </source>
</evidence>
<dbReference type="Pfam" id="PF06841">
    <property type="entry name" value="Phage_T4_gp19"/>
    <property type="match status" value="1"/>
</dbReference>
<accession>A0A1G7L977</accession>
<keyword evidence="2" id="KW-1185">Reference proteome</keyword>